<dbReference type="PANTHER" id="PTHR43022:SF1">
    <property type="entry name" value="PROTEIN SMF"/>
    <property type="match status" value="1"/>
</dbReference>
<feature type="compositionally biased region" description="Polar residues" evidence="2">
    <location>
        <begin position="1"/>
        <end position="16"/>
    </location>
</feature>
<gene>
    <name evidence="4" type="primary">dprA</name>
    <name evidence="4" type="ORF">GCM10009768_17460</name>
</gene>
<dbReference type="Pfam" id="PF02481">
    <property type="entry name" value="DNA_processg_A"/>
    <property type="match status" value="1"/>
</dbReference>
<comment type="similarity">
    <text evidence="1">Belongs to the DprA/Smf family.</text>
</comment>
<protein>
    <submittedName>
        <fullName evidence="4">DNA-processing protein DprA</fullName>
    </submittedName>
</protein>
<evidence type="ECO:0000256" key="2">
    <source>
        <dbReference type="SAM" id="MobiDB-lite"/>
    </source>
</evidence>
<dbReference type="Gene3D" id="3.40.50.450">
    <property type="match status" value="1"/>
</dbReference>
<dbReference type="PANTHER" id="PTHR43022">
    <property type="entry name" value="PROTEIN SMF"/>
    <property type="match status" value="1"/>
</dbReference>
<dbReference type="InterPro" id="IPR057666">
    <property type="entry name" value="DrpA_SLOG"/>
</dbReference>
<dbReference type="NCBIfam" id="TIGR00732">
    <property type="entry name" value="dprA"/>
    <property type="match status" value="1"/>
</dbReference>
<evidence type="ECO:0000313" key="5">
    <source>
        <dbReference type="Proteomes" id="UP001500851"/>
    </source>
</evidence>
<dbReference type="InterPro" id="IPR003488">
    <property type="entry name" value="DprA"/>
</dbReference>
<dbReference type="SUPFAM" id="SSF102405">
    <property type="entry name" value="MCP/YpsA-like"/>
    <property type="match status" value="1"/>
</dbReference>
<feature type="domain" description="Smf/DprA SLOG" evidence="3">
    <location>
        <begin position="144"/>
        <end position="352"/>
    </location>
</feature>
<feature type="region of interest" description="Disordered" evidence="2">
    <location>
        <begin position="366"/>
        <end position="392"/>
    </location>
</feature>
<dbReference type="Proteomes" id="UP001500851">
    <property type="component" value="Unassembled WGS sequence"/>
</dbReference>
<comment type="caution">
    <text evidence="4">The sequence shown here is derived from an EMBL/GenBank/DDBJ whole genome shotgun (WGS) entry which is preliminary data.</text>
</comment>
<keyword evidence="5" id="KW-1185">Reference proteome</keyword>
<accession>A0ABN2LHI8</accession>
<evidence type="ECO:0000256" key="1">
    <source>
        <dbReference type="ARBA" id="ARBA00006525"/>
    </source>
</evidence>
<evidence type="ECO:0000259" key="3">
    <source>
        <dbReference type="Pfam" id="PF02481"/>
    </source>
</evidence>
<proteinExistence type="inferred from homology"/>
<organism evidence="4 5">
    <name type="scientific">Leucobacter iarius</name>
    <dbReference type="NCBI Taxonomy" id="333963"/>
    <lineage>
        <taxon>Bacteria</taxon>
        <taxon>Bacillati</taxon>
        <taxon>Actinomycetota</taxon>
        <taxon>Actinomycetes</taxon>
        <taxon>Micrococcales</taxon>
        <taxon>Microbacteriaceae</taxon>
        <taxon>Leucobacter</taxon>
    </lineage>
</organism>
<reference evidence="4 5" key="1">
    <citation type="journal article" date="2019" name="Int. J. Syst. Evol. Microbiol.">
        <title>The Global Catalogue of Microorganisms (GCM) 10K type strain sequencing project: providing services to taxonomists for standard genome sequencing and annotation.</title>
        <authorList>
            <consortium name="The Broad Institute Genomics Platform"/>
            <consortium name="The Broad Institute Genome Sequencing Center for Infectious Disease"/>
            <person name="Wu L."/>
            <person name="Ma J."/>
        </authorList>
    </citation>
    <scope>NUCLEOTIDE SEQUENCE [LARGE SCALE GENOMIC DNA]</scope>
    <source>
        <strain evidence="4 5">JCM 14736</strain>
    </source>
</reference>
<feature type="region of interest" description="Disordered" evidence="2">
    <location>
        <begin position="1"/>
        <end position="50"/>
    </location>
</feature>
<evidence type="ECO:0000313" key="4">
    <source>
        <dbReference type="EMBL" id="GAA1788919.1"/>
    </source>
</evidence>
<dbReference type="EMBL" id="BAAAOB010000001">
    <property type="protein sequence ID" value="GAA1788919.1"/>
    <property type="molecule type" value="Genomic_DNA"/>
</dbReference>
<name>A0ABN2LHI8_9MICO</name>
<sequence>MTTADARTHGQSTDASKPTLADRELRRALRRLYPSSSETVSAPEDDSGADEARIARVAWSRILEPGDGTAGALIAAVGASTALKLLLAGASPEQVARAWTEADPHAAPQNRSLHAALERWKPRLDRNATLADLERAAQAGLQPVFPGDGTWPEQLHDLGPHAPVMLWVRGDPRALGLHSLAIVGARAATPYGTHTTAELTSGVCVAGASIVSGAAYGIDAAAHRAALAAGAPTVAVLAGGAERPYPMGNSDLIDRIAEHGAVCSEVVPGTAPTRWRFLQRNRLVAALSAATLVTEAGIRSGSLNTAGHAAQLGRALGAVPGPITSAASAGCHRLIREYFASLVTSPSDACELVGLDLAVEVPGTQVNSRGSRNGPIDADSSPGGTAGEPQRSPIMHRRILDALPLRGARGLDAIVQLAGVAPRDAREALAELELLGLIEKRERPDSYEHQWAFCRAGRERRG</sequence>